<dbReference type="PROSITE" id="PS50294">
    <property type="entry name" value="WD_REPEATS_REGION"/>
    <property type="match status" value="1"/>
</dbReference>
<dbReference type="STRING" id="45357.A0A2V1AN77"/>
<dbReference type="EMBL" id="PKFO01000002">
    <property type="protein sequence ID" value="PVH19339.1"/>
    <property type="molecule type" value="Genomic_DNA"/>
</dbReference>
<keyword evidence="5" id="KW-0539">Nucleus</keyword>
<gene>
    <name evidence="7" type="ORF">CXQ85_003178</name>
</gene>
<dbReference type="RefSeq" id="XP_025340279.1">
    <property type="nucleotide sequence ID" value="XM_025486831.1"/>
</dbReference>
<keyword evidence="4" id="KW-0677">Repeat</keyword>
<dbReference type="Pfam" id="PF00400">
    <property type="entry name" value="WD40"/>
    <property type="match status" value="3"/>
</dbReference>
<dbReference type="PROSITE" id="PS50082">
    <property type="entry name" value="WD_REPEATS_2"/>
    <property type="match status" value="2"/>
</dbReference>
<feature type="repeat" description="WD" evidence="6">
    <location>
        <begin position="117"/>
        <end position="151"/>
    </location>
</feature>
<sequence length="354" mass="38691">MSKKSSSTVAITDKVLATLKPTKNLSHHEGASITSLDFDDTGQFLISAGVDRSIQLYDCHKGTRVKKIQSQKYGAHLARFTHHDHCCLYASTPSSETEADHSLRYLSLNTKSYLRYFRGHKDQVTALEVNPVTETFLTASADHTVKHWDLRLTTPSGNIVAGQTSLVAYDPQGIIFVIAKSPDVDAHSDTGSISFYDVSSYEKGPFAKANVHCTPGHKWNKVEFSNNGKLLLIGTDSSQHYILDAMSGKLLTCLSAVEEPQNGWLRFNYATSGSTTFTSCGKFVLSGSPDGTLFIFDVSKVKASEKNEPVIRPYKGLPGYGVSKVVSFNPKLLNVASADDSVVLWSPDVDSELN</sequence>
<evidence type="ECO:0000256" key="2">
    <source>
        <dbReference type="ARBA" id="ARBA00005616"/>
    </source>
</evidence>
<dbReference type="GeneID" id="37008509"/>
<evidence type="ECO:0000256" key="1">
    <source>
        <dbReference type="ARBA" id="ARBA00004123"/>
    </source>
</evidence>
<feature type="repeat" description="WD" evidence="6">
    <location>
        <begin position="26"/>
        <end position="67"/>
    </location>
</feature>
<evidence type="ECO:0000256" key="5">
    <source>
        <dbReference type="ARBA" id="ARBA00023242"/>
    </source>
</evidence>
<proteinExistence type="inferred from homology"/>
<dbReference type="InterPro" id="IPR001680">
    <property type="entry name" value="WD40_rpt"/>
</dbReference>
<comment type="caution">
    <text evidence="7">The sequence shown here is derived from an EMBL/GenBank/DDBJ whole genome shotgun (WGS) entry which is preliminary data.</text>
</comment>
<evidence type="ECO:0000313" key="7">
    <source>
        <dbReference type="EMBL" id="PVH19339.1"/>
    </source>
</evidence>
<dbReference type="InterPro" id="IPR015943">
    <property type="entry name" value="WD40/YVTN_repeat-like_dom_sf"/>
</dbReference>
<protein>
    <submittedName>
        <fullName evidence="7">Uncharacterized protein</fullName>
    </submittedName>
</protein>
<dbReference type="GO" id="GO:0003682">
    <property type="term" value="F:chromatin binding"/>
    <property type="evidence" value="ECO:0007669"/>
    <property type="project" value="TreeGrafter"/>
</dbReference>
<evidence type="ECO:0000256" key="6">
    <source>
        <dbReference type="PROSITE-ProRule" id="PRU00221"/>
    </source>
</evidence>
<comment type="subcellular location">
    <subcellularLocation>
        <location evidence="1">Nucleus</location>
    </subcellularLocation>
</comment>
<evidence type="ECO:0000313" key="8">
    <source>
        <dbReference type="Proteomes" id="UP000244309"/>
    </source>
</evidence>
<dbReference type="PANTHER" id="PTHR19861">
    <property type="entry name" value="WD40 REPEAT PROTEIN SWD2"/>
    <property type="match status" value="1"/>
</dbReference>
<dbReference type="GO" id="GO:0048188">
    <property type="term" value="C:Set1C/COMPASS complex"/>
    <property type="evidence" value="ECO:0007669"/>
    <property type="project" value="TreeGrafter"/>
</dbReference>
<dbReference type="VEuPathDB" id="FungiDB:CXQ85_003178"/>
<dbReference type="Proteomes" id="UP000244309">
    <property type="component" value="Unassembled WGS sequence"/>
</dbReference>
<dbReference type="InterPro" id="IPR037867">
    <property type="entry name" value="Swd2/WDR82"/>
</dbReference>
<evidence type="ECO:0000256" key="3">
    <source>
        <dbReference type="ARBA" id="ARBA00022574"/>
    </source>
</evidence>
<evidence type="ECO:0000256" key="4">
    <source>
        <dbReference type="ARBA" id="ARBA00022737"/>
    </source>
</evidence>
<dbReference type="SUPFAM" id="SSF50978">
    <property type="entry name" value="WD40 repeat-like"/>
    <property type="match status" value="1"/>
</dbReference>
<dbReference type="PANTHER" id="PTHR19861:SF0">
    <property type="entry name" value="WD REPEAT-CONTAINING PROTEIN 82"/>
    <property type="match status" value="1"/>
</dbReference>
<dbReference type="Gene3D" id="2.130.10.10">
    <property type="entry name" value="YVTN repeat-like/Quinoprotein amine dehydrogenase"/>
    <property type="match status" value="2"/>
</dbReference>
<reference evidence="7 8" key="1">
    <citation type="submission" date="2017-12" db="EMBL/GenBank/DDBJ databases">
        <title>Genome Sequence of a Multidrug-Resistant Candida haemulonii Isolate from a Patient with Chronic Leg Ulcers in Israel.</title>
        <authorList>
            <person name="Chow N.A."/>
            <person name="Gade L."/>
            <person name="Batra D."/>
            <person name="Rowe L.A."/>
            <person name="Ben-Ami R."/>
            <person name="Loparev V.N."/>
            <person name="Litvintseva A.P."/>
        </authorList>
    </citation>
    <scope>NUCLEOTIDE SEQUENCE [LARGE SCALE GENOMIC DNA]</scope>
    <source>
        <strain evidence="7 8">B11899</strain>
    </source>
</reference>
<dbReference type="SMART" id="SM00320">
    <property type="entry name" value="WD40"/>
    <property type="match status" value="4"/>
</dbReference>
<dbReference type="AlphaFoldDB" id="A0A2V1AN77"/>
<comment type="similarity">
    <text evidence="2">Belongs to the WD repeat SWD2 family.</text>
</comment>
<keyword evidence="8" id="KW-1185">Reference proteome</keyword>
<dbReference type="InterPro" id="IPR036322">
    <property type="entry name" value="WD40_repeat_dom_sf"/>
</dbReference>
<accession>A0A2V1AN77</accession>
<dbReference type="GO" id="GO:0016070">
    <property type="term" value="P:RNA metabolic process"/>
    <property type="evidence" value="ECO:0007669"/>
    <property type="project" value="UniProtKB-ARBA"/>
</dbReference>
<organism evidence="7 8">
    <name type="scientific">Candidozyma haemuli</name>
    <dbReference type="NCBI Taxonomy" id="45357"/>
    <lineage>
        <taxon>Eukaryota</taxon>
        <taxon>Fungi</taxon>
        <taxon>Dikarya</taxon>
        <taxon>Ascomycota</taxon>
        <taxon>Saccharomycotina</taxon>
        <taxon>Pichiomycetes</taxon>
        <taxon>Metschnikowiaceae</taxon>
        <taxon>Candidozyma</taxon>
    </lineage>
</organism>
<keyword evidence="3 6" id="KW-0853">WD repeat</keyword>
<name>A0A2V1AN77_9ASCO</name>
<dbReference type="OrthoDB" id="27537at2759"/>